<gene>
    <name evidence="2" type="ORF">BLA60_21600</name>
</gene>
<dbReference type="PROSITE" id="PS51819">
    <property type="entry name" value="VOC"/>
    <property type="match status" value="2"/>
</dbReference>
<dbReference type="RefSeq" id="WP_075134759.1">
    <property type="nucleotide sequence ID" value="NZ_MSIF01000010.1"/>
</dbReference>
<dbReference type="AlphaFoldDB" id="A0A7Z0WL03"/>
<dbReference type="Gene3D" id="3.10.180.10">
    <property type="entry name" value="2,3-Dihydroxybiphenyl 1,2-Dioxygenase, domain 1"/>
    <property type="match status" value="2"/>
</dbReference>
<dbReference type="InterPro" id="IPR004360">
    <property type="entry name" value="Glyas_Fos-R_dOase_dom"/>
</dbReference>
<dbReference type="InterPro" id="IPR037523">
    <property type="entry name" value="VOC_core"/>
</dbReference>
<dbReference type="SUPFAM" id="SSF54593">
    <property type="entry name" value="Glyoxalase/Bleomycin resistance protein/Dihydroxybiphenyl dioxygenase"/>
    <property type="match status" value="2"/>
</dbReference>
<comment type="caution">
    <text evidence="2">The sequence shown here is derived from an EMBL/GenBank/DDBJ whole genome shotgun (WGS) entry which is preliminary data.</text>
</comment>
<protein>
    <submittedName>
        <fullName evidence="2">Glyoxalase</fullName>
    </submittedName>
</protein>
<evidence type="ECO:0000313" key="3">
    <source>
        <dbReference type="Proteomes" id="UP000185696"/>
    </source>
</evidence>
<dbReference type="CDD" id="cd07247">
    <property type="entry name" value="SgaA_N_like"/>
    <property type="match status" value="1"/>
</dbReference>
<dbReference type="InterPro" id="IPR052164">
    <property type="entry name" value="Anthracycline_SecMetBiosynth"/>
</dbReference>
<accession>A0A7Z0WL03</accession>
<feature type="domain" description="VOC" evidence="1">
    <location>
        <begin position="128"/>
        <end position="239"/>
    </location>
</feature>
<dbReference type="Pfam" id="PF00903">
    <property type="entry name" value="Glyoxalase"/>
    <property type="match status" value="1"/>
</dbReference>
<keyword evidence="3" id="KW-1185">Reference proteome</keyword>
<dbReference type="PANTHER" id="PTHR33993:SF14">
    <property type="entry name" value="GB|AAF24581.1"/>
    <property type="match status" value="1"/>
</dbReference>
<reference evidence="2 3" key="1">
    <citation type="submission" date="2016-12" db="EMBL/GenBank/DDBJ databases">
        <title>The draft genome sequence of Actinophytocola xinjiangensis.</title>
        <authorList>
            <person name="Wang W."/>
            <person name="Yuan L."/>
        </authorList>
    </citation>
    <scope>NUCLEOTIDE SEQUENCE [LARGE SCALE GENOMIC DNA]</scope>
    <source>
        <strain evidence="2 3">CGMCC 4.4663</strain>
    </source>
</reference>
<dbReference type="Pfam" id="PF22677">
    <property type="entry name" value="Ble-like_N"/>
    <property type="match status" value="1"/>
</dbReference>
<dbReference type="EMBL" id="MSIF01000010">
    <property type="protein sequence ID" value="OLF09169.1"/>
    <property type="molecule type" value="Genomic_DNA"/>
</dbReference>
<proteinExistence type="predicted"/>
<evidence type="ECO:0000259" key="1">
    <source>
        <dbReference type="PROSITE" id="PS51819"/>
    </source>
</evidence>
<dbReference type="InterPro" id="IPR029068">
    <property type="entry name" value="Glyas_Bleomycin-R_OHBP_Dase"/>
</dbReference>
<dbReference type="PANTHER" id="PTHR33993">
    <property type="entry name" value="GLYOXALASE-RELATED"/>
    <property type="match status" value="1"/>
</dbReference>
<dbReference type="InterPro" id="IPR053863">
    <property type="entry name" value="Glyoxy/Ble-like_N"/>
</dbReference>
<name>A0A7Z0WL03_9PSEU</name>
<dbReference type="OrthoDB" id="9793039at2"/>
<organism evidence="2 3">
    <name type="scientific">Actinophytocola xinjiangensis</name>
    <dbReference type="NCBI Taxonomy" id="485602"/>
    <lineage>
        <taxon>Bacteria</taxon>
        <taxon>Bacillati</taxon>
        <taxon>Actinomycetota</taxon>
        <taxon>Actinomycetes</taxon>
        <taxon>Pseudonocardiales</taxon>
        <taxon>Pseudonocardiaceae</taxon>
    </lineage>
</organism>
<feature type="domain" description="VOC" evidence="1">
    <location>
        <begin position="11"/>
        <end position="114"/>
    </location>
</feature>
<dbReference type="Proteomes" id="UP000185696">
    <property type="component" value="Unassembled WGS sequence"/>
</dbReference>
<evidence type="ECO:0000313" key="2">
    <source>
        <dbReference type="EMBL" id="OLF09169.1"/>
    </source>
</evidence>
<sequence>MEIDRNQPLGTPTWISLGVADLPAAQKFYGTVFGWEFTESPDGVDCLLRGVPVAGLGGGPGWTVHLATPDCDATVDRVLAAGGEIVEEPHEVGDRARRAVVIDTVGARLGLWQGRSLPGCRLVNEPNTLIRNDLITADAGAARGFYTEVFDFTLDGNADLPEFDFTFLRRPDGKEIGGILGQATAASAWGTLFEVPDVDATVEKAAGNGGTAGAPEQTPYGRTAVITDPFGTEFSVITRP</sequence>